<accession>A0ABM7VHF4</accession>
<feature type="domain" description="Enoyl reductase (ER)" evidence="3">
    <location>
        <begin position="9"/>
        <end position="329"/>
    </location>
</feature>
<sequence length="333" mass="35552">MKSVTFNPSTNQFEYHATTAATPPLQANDVLVEVEACALNPVDAKIIDWKGMVGTEMNAHWVVGLDVCGRIKALGAAVKGWKVGDRVLYHGNMFRPHGGLASLAVHDADTLLSVADEIQAHIAAAMPCAGWTAWRALVDKLKVNAQDRLLVIGGSGGVGSFAVQIAKNVLQCPQVIAVCSTSNIAFVKSLGADVVIDYRKEDILERVKALTDGEGVTKAFDTIGGDNDVVAANALAFDGEMLELVDVVRPQDYDQPFQRGMSFHQLALGAGHGFGDRGKASIITAGQGFMAAYMRGQIRLPQVKVIPLSVAPLHLQAFHDKKTVGKVVVDMKL</sequence>
<dbReference type="Pfam" id="PF00107">
    <property type="entry name" value="ADH_zinc_N"/>
    <property type="match status" value="1"/>
</dbReference>
<evidence type="ECO:0000256" key="2">
    <source>
        <dbReference type="ARBA" id="ARBA00023002"/>
    </source>
</evidence>
<organism evidence="4 5">
    <name type="scientific">Persicobacter psychrovividus</name>
    <dbReference type="NCBI Taxonomy" id="387638"/>
    <lineage>
        <taxon>Bacteria</taxon>
        <taxon>Pseudomonadati</taxon>
        <taxon>Bacteroidota</taxon>
        <taxon>Cytophagia</taxon>
        <taxon>Cytophagales</taxon>
        <taxon>Persicobacteraceae</taxon>
        <taxon>Persicobacter</taxon>
    </lineage>
</organism>
<dbReference type="Pfam" id="PF08240">
    <property type="entry name" value="ADH_N"/>
    <property type="match status" value="1"/>
</dbReference>
<dbReference type="Gene3D" id="3.40.50.720">
    <property type="entry name" value="NAD(P)-binding Rossmann-like Domain"/>
    <property type="match status" value="1"/>
</dbReference>
<evidence type="ECO:0000259" key="3">
    <source>
        <dbReference type="SMART" id="SM00829"/>
    </source>
</evidence>
<keyword evidence="2" id="KW-0560">Oxidoreductase</keyword>
<dbReference type="InterPro" id="IPR013154">
    <property type="entry name" value="ADH-like_N"/>
</dbReference>
<dbReference type="SUPFAM" id="SSF51735">
    <property type="entry name" value="NAD(P)-binding Rossmann-fold domains"/>
    <property type="match status" value="1"/>
</dbReference>
<dbReference type="EMBL" id="AP025292">
    <property type="protein sequence ID" value="BDD00391.1"/>
    <property type="molecule type" value="Genomic_DNA"/>
</dbReference>
<name>A0ABM7VHF4_9BACT</name>
<dbReference type="PANTHER" id="PTHR48106">
    <property type="entry name" value="QUINONE OXIDOREDUCTASE PIG3-RELATED"/>
    <property type="match status" value="1"/>
</dbReference>
<gene>
    <name evidence="4" type="ORF">PEPS_26710</name>
</gene>
<dbReference type="InterPro" id="IPR020843">
    <property type="entry name" value="ER"/>
</dbReference>
<dbReference type="InterPro" id="IPR011032">
    <property type="entry name" value="GroES-like_sf"/>
</dbReference>
<dbReference type="InterPro" id="IPR036291">
    <property type="entry name" value="NAD(P)-bd_dom_sf"/>
</dbReference>
<dbReference type="SMART" id="SM00829">
    <property type="entry name" value="PKS_ER"/>
    <property type="match status" value="1"/>
</dbReference>
<keyword evidence="1" id="KW-0521">NADP</keyword>
<evidence type="ECO:0000256" key="1">
    <source>
        <dbReference type="ARBA" id="ARBA00022857"/>
    </source>
</evidence>
<dbReference type="InterPro" id="IPR013149">
    <property type="entry name" value="ADH-like_C"/>
</dbReference>
<evidence type="ECO:0000313" key="5">
    <source>
        <dbReference type="Proteomes" id="UP001354989"/>
    </source>
</evidence>
<dbReference type="RefSeq" id="WP_338397298.1">
    <property type="nucleotide sequence ID" value="NZ_AP025292.1"/>
</dbReference>
<reference evidence="4 5" key="1">
    <citation type="submission" date="2021-12" db="EMBL/GenBank/DDBJ databases">
        <title>Genome sequencing of bacteria with rrn-lacking chromosome and rrn-plasmid.</title>
        <authorList>
            <person name="Anda M."/>
            <person name="Iwasaki W."/>
        </authorList>
    </citation>
    <scope>NUCLEOTIDE SEQUENCE [LARGE SCALE GENOMIC DNA]</scope>
    <source>
        <strain evidence="4 5">NBRC 101262</strain>
    </source>
</reference>
<proteinExistence type="predicted"/>
<dbReference type="SUPFAM" id="SSF50129">
    <property type="entry name" value="GroES-like"/>
    <property type="match status" value="1"/>
</dbReference>
<dbReference type="Gene3D" id="3.90.180.10">
    <property type="entry name" value="Medium-chain alcohol dehydrogenases, catalytic domain"/>
    <property type="match status" value="1"/>
</dbReference>
<evidence type="ECO:0000313" key="4">
    <source>
        <dbReference type="EMBL" id="BDD00391.1"/>
    </source>
</evidence>
<keyword evidence="5" id="KW-1185">Reference proteome</keyword>
<dbReference type="Proteomes" id="UP001354989">
    <property type="component" value="Chromosome"/>
</dbReference>
<protein>
    <submittedName>
        <fullName evidence="4">NADPH:quinone oxidoreductase</fullName>
    </submittedName>
</protein>